<dbReference type="NCBIfam" id="TIGR03945">
    <property type="entry name" value="PLP_SbnA_fam"/>
    <property type="match status" value="1"/>
</dbReference>
<dbReference type="EMBL" id="BIXY01000022">
    <property type="protein sequence ID" value="GCF08356.1"/>
    <property type="molecule type" value="Genomic_DNA"/>
</dbReference>
<reference evidence="11 12" key="1">
    <citation type="submission" date="2019-01" db="EMBL/GenBank/DDBJ databases">
        <title>Draft genome sequence of Dictyobacter sp. Uno17.</title>
        <authorList>
            <person name="Wang C.M."/>
            <person name="Zheng Y."/>
            <person name="Sakai Y."/>
            <person name="Abe K."/>
            <person name="Yokota A."/>
            <person name="Yabe S."/>
        </authorList>
    </citation>
    <scope>NUCLEOTIDE SEQUENCE [LARGE SCALE GENOMIC DNA]</scope>
    <source>
        <strain evidence="11 12">Uno17</strain>
    </source>
</reference>
<name>A0A5A5TB19_9CHLR</name>
<evidence type="ECO:0000313" key="12">
    <source>
        <dbReference type="Proteomes" id="UP000322530"/>
    </source>
</evidence>
<evidence type="ECO:0000313" key="11">
    <source>
        <dbReference type="EMBL" id="GCF08356.1"/>
    </source>
</evidence>
<dbReference type="CDD" id="cd01561">
    <property type="entry name" value="CBS_like"/>
    <property type="match status" value="1"/>
</dbReference>
<sequence length="343" mass="37908">MINFSTIRDVPLVELSNQAQSIGHTPLRPIRMLINEKVRTVYLKLECENPTGSIKDRTAYGLIQDLEDKHLLTASSKVIESTSGNLGVALALICKAKGYSFTAVIDPKNTRENIAKMEALDARIDLVQSPDKNGGYLLSRLARVQELLAQNQGYVWTNQYANAANPNVHYLSTGPEIYQQMNRKVDILFAPVSTGGTLAGISRYLREVNPSVTIVGVDAHGSVVFGTTPATRRLTGIGSSRRSDFITRDLYDYALHVKDEEAFAFCHALSMRTGLKLGGSSGCTLFACAQFLADHPEMNHIVCVCADGGENYKTTIFDQTWIQQLSVNYFEQQLQRALDIILE</sequence>
<evidence type="ECO:0000259" key="10">
    <source>
        <dbReference type="Pfam" id="PF00291"/>
    </source>
</evidence>
<dbReference type="SUPFAM" id="SSF53686">
    <property type="entry name" value="Tryptophan synthase beta subunit-like PLP-dependent enzymes"/>
    <property type="match status" value="1"/>
</dbReference>
<dbReference type="InterPro" id="IPR050214">
    <property type="entry name" value="Cys_Synth/Cystath_Beta-Synth"/>
</dbReference>
<dbReference type="PROSITE" id="PS00901">
    <property type="entry name" value="CYS_SYNTHASE"/>
    <property type="match status" value="1"/>
</dbReference>
<gene>
    <name evidence="11" type="primary">sbnA_2</name>
    <name evidence="11" type="ORF">KDI_19200</name>
</gene>
<evidence type="ECO:0000256" key="3">
    <source>
        <dbReference type="ARBA" id="ARBA00004924"/>
    </source>
</evidence>
<proteinExistence type="inferred from homology"/>
<evidence type="ECO:0000256" key="7">
    <source>
        <dbReference type="ARBA" id="ARBA00016985"/>
    </source>
</evidence>
<evidence type="ECO:0000256" key="9">
    <source>
        <dbReference type="ARBA" id="ARBA00022898"/>
    </source>
</evidence>
<dbReference type="InterPro" id="IPR023927">
    <property type="entry name" value="SbnA"/>
</dbReference>
<evidence type="ECO:0000256" key="8">
    <source>
        <dbReference type="ARBA" id="ARBA00022679"/>
    </source>
</evidence>
<organism evidence="11 12">
    <name type="scientific">Dictyobacter arantiisoli</name>
    <dbReference type="NCBI Taxonomy" id="2014874"/>
    <lineage>
        <taxon>Bacteria</taxon>
        <taxon>Bacillati</taxon>
        <taxon>Chloroflexota</taxon>
        <taxon>Ktedonobacteria</taxon>
        <taxon>Ktedonobacterales</taxon>
        <taxon>Dictyobacteraceae</taxon>
        <taxon>Dictyobacter</taxon>
    </lineage>
</organism>
<evidence type="ECO:0000256" key="2">
    <source>
        <dbReference type="ARBA" id="ARBA00004056"/>
    </source>
</evidence>
<dbReference type="Gene3D" id="3.40.50.1100">
    <property type="match status" value="2"/>
</dbReference>
<keyword evidence="8" id="KW-0808">Transferase</keyword>
<comment type="subunit">
    <text evidence="5">Homodimer.</text>
</comment>
<dbReference type="Pfam" id="PF00291">
    <property type="entry name" value="PALP"/>
    <property type="match status" value="1"/>
</dbReference>
<dbReference type="PANTHER" id="PTHR10314">
    <property type="entry name" value="CYSTATHIONINE BETA-SYNTHASE"/>
    <property type="match status" value="1"/>
</dbReference>
<keyword evidence="12" id="KW-1185">Reference proteome</keyword>
<dbReference type="GO" id="GO:0006535">
    <property type="term" value="P:cysteine biosynthetic process from serine"/>
    <property type="evidence" value="ECO:0007669"/>
    <property type="project" value="InterPro"/>
</dbReference>
<evidence type="ECO:0000256" key="5">
    <source>
        <dbReference type="ARBA" id="ARBA00011738"/>
    </source>
</evidence>
<feature type="domain" description="Tryptophan synthase beta chain-like PALP" evidence="10">
    <location>
        <begin position="20"/>
        <end position="305"/>
    </location>
</feature>
<comment type="cofactor">
    <cofactor evidence="1">
        <name>pyridoxal 5'-phosphate</name>
        <dbReference type="ChEBI" id="CHEBI:597326"/>
    </cofactor>
</comment>
<comment type="pathway">
    <text evidence="3">Siderophore biosynthesis.</text>
</comment>
<protein>
    <recommendedName>
        <fullName evidence="7">N-(2-amino-2-carboxyethyl)-L-glutamate synthase</fullName>
        <ecNumber evidence="6">2.5.1.140</ecNumber>
    </recommendedName>
</protein>
<dbReference type="InterPro" id="IPR001926">
    <property type="entry name" value="TrpB-like_PALP"/>
</dbReference>
<comment type="similarity">
    <text evidence="4">Belongs to the cysteine synthase/cystathionine beta-synthase family. SbnA subfamily.</text>
</comment>
<dbReference type="InterPro" id="IPR001216">
    <property type="entry name" value="P-phosphate_BS"/>
</dbReference>
<comment type="caution">
    <text evidence="11">The sequence shown here is derived from an EMBL/GenBank/DDBJ whole genome shotgun (WGS) entry which is preliminary data.</text>
</comment>
<dbReference type="AlphaFoldDB" id="A0A5A5TB19"/>
<evidence type="ECO:0000256" key="4">
    <source>
        <dbReference type="ARBA" id="ARBA00008519"/>
    </source>
</evidence>
<keyword evidence="9" id="KW-0663">Pyridoxal phosphate</keyword>
<dbReference type="Proteomes" id="UP000322530">
    <property type="component" value="Unassembled WGS sequence"/>
</dbReference>
<dbReference type="EC" id="2.5.1.140" evidence="6"/>
<dbReference type="GO" id="GO:0016765">
    <property type="term" value="F:transferase activity, transferring alkyl or aryl (other than methyl) groups"/>
    <property type="evidence" value="ECO:0007669"/>
    <property type="project" value="UniProtKB-ARBA"/>
</dbReference>
<evidence type="ECO:0000256" key="6">
    <source>
        <dbReference type="ARBA" id="ARBA00012331"/>
    </source>
</evidence>
<dbReference type="InterPro" id="IPR036052">
    <property type="entry name" value="TrpB-like_PALP_sf"/>
</dbReference>
<comment type="function">
    <text evidence="2">Catalyzes the synthesis of N-((2S)-2-amino-2-carboxyethyl)-L-glutamate (ACEGA) from O-phospho-L-serine and L-glutamate. Involved in the biosynthesis of L-2,3-diaminopropionic acid (L-Dap), a precursor of staphyloferrin B and antibiotics.</text>
</comment>
<evidence type="ECO:0000256" key="1">
    <source>
        <dbReference type="ARBA" id="ARBA00001933"/>
    </source>
</evidence>
<accession>A0A5A5TB19</accession>